<dbReference type="Pfam" id="PF09990">
    <property type="entry name" value="DUF2231"/>
    <property type="match status" value="1"/>
</dbReference>
<dbReference type="OrthoDB" id="8173637at2"/>
<accession>A0A249KUC2</accession>
<dbReference type="SMART" id="SM01117">
    <property type="entry name" value="Cyt-b5"/>
    <property type="match status" value="1"/>
</dbReference>
<dbReference type="Gene3D" id="3.10.120.10">
    <property type="entry name" value="Cytochrome b5-like heme/steroid binding domain"/>
    <property type="match status" value="1"/>
</dbReference>
<feature type="compositionally biased region" description="Acidic residues" evidence="5">
    <location>
        <begin position="271"/>
        <end position="282"/>
    </location>
</feature>
<proteinExistence type="inferred from homology"/>
<feature type="domain" description="Cytochrome b5 heme-binding" evidence="7">
    <location>
        <begin position="174"/>
        <end position="248"/>
    </location>
</feature>
<dbReference type="PROSITE" id="PS00191">
    <property type="entry name" value="CYTOCHROME_B5_1"/>
    <property type="match status" value="1"/>
</dbReference>
<sequence>MFDLITGLPIHPLISHAVVVLVPLAAVGALILTFRVTWRATYLPLVLIATLLSLMSAYIATQSGEALSSRVGLPKSHSILGERLALAVLIFSITLSTWFVIERSKSLRTKMPKLMQQLVKALVPVTAIMSLTLTVLVGHSGAETTWKSRIAQTQAVTLENSASTVVAPAGGVNLSTSEVKSHNSKSDCWSIVNGKVYNLTTYVQSHPGGAGVIASICGKDGTNAFTNQHNTQGKPNSVLSGFLLGSVGESITKETVQKVIAPPASSKGNESNEESDEEGDED</sequence>
<dbReference type="GO" id="GO:0016020">
    <property type="term" value="C:membrane"/>
    <property type="evidence" value="ECO:0007669"/>
    <property type="project" value="TreeGrafter"/>
</dbReference>
<dbReference type="InterPro" id="IPR036400">
    <property type="entry name" value="Cyt_B5-like_heme/steroid_sf"/>
</dbReference>
<reference evidence="8 9" key="1">
    <citation type="submission" date="2016-07" db="EMBL/GenBank/DDBJ databases">
        <title>High microdiversification within the ubiquitous acI lineage of Actinobacteria.</title>
        <authorList>
            <person name="Neuenschwander S.M."/>
            <person name="Salcher M."/>
            <person name="Ghai R."/>
            <person name="Pernthaler J."/>
        </authorList>
    </citation>
    <scope>NUCLEOTIDE SEQUENCE [LARGE SCALE GENOMIC DNA]</scope>
    <source>
        <strain evidence="8">MMS-IIA-15</strain>
    </source>
</reference>
<keyword evidence="1" id="KW-0349">Heme</keyword>
<feature type="region of interest" description="Disordered" evidence="5">
    <location>
        <begin position="257"/>
        <end position="282"/>
    </location>
</feature>
<dbReference type="InterPro" id="IPR018506">
    <property type="entry name" value="Cyt_B5_heme-BS"/>
</dbReference>
<evidence type="ECO:0000259" key="7">
    <source>
        <dbReference type="PROSITE" id="PS50255"/>
    </source>
</evidence>
<comment type="similarity">
    <text evidence="4">Belongs to the cytochrome b5 family.</text>
</comment>
<dbReference type="GO" id="GO:0046872">
    <property type="term" value="F:metal ion binding"/>
    <property type="evidence" value="ECO:0007669"/>
    <property type="project" value="UniProtKB-KW"/>
</dbReference>
<feature type="transmembrane region" description="Helical" evidence="6">
    <location>
        <begin position="121"/>
        <end position="142"/>
    </location>
</feature>
<dbReference type="Proteomes" id="UP000217186">
    <property type="component" value="Chromosome"/>
</dbReference>
<protein>
    <submittedName>
        <fullName evidence="8">Cytochrome b5-like Heme/Steroid binding domain-containing protein</fullName>
    </submittedName>
</protein>
<dbReference type="InterPro" id="IPR019251">
    <property type="entry name" value="DUF2231_TM"/>
</dbReference>
<evidence type="ECO:0000313" key="9">
    <source>
        <dbReference type="Proteomes" id="UP000217186"/>
    </source>
</evidence>
<dbReference type="InterPro" id="IPR001199">
    <property type="entry name" value="Cyt_B5-like_heme/steroid-bd"/>
</dbReference>
<evidence type="ECO:0000256" key="2">
    <source>
        <dbReference type="ARBA" id="ARBA00022723"/>
    </source>
</evidence>
<keyword evidence="2" id="KW-0479">Metal-binding</keyword>
<keyword evidence="6" id="KW-0812">Transmembrane</keyword>
<dbReference type="PROSITE" id="PS50255">
    <property type="entry name" value="CYTOCHROME_B5_2"/>
    <property type="match status" value="1"/>
</dbReference>
<evidence type="ECO:0000256" key="4">
    <source>
        <dbReference type="ARBA" id="ARBA00038168"/>
    </source>
</evidence>
<keyword evidence="6" id="KW-1133">Transmembrane helix</keyword>
<dbReference type="GO" id="GO:0020037">
    <property type="term" value="F:heme binding"/>
    <property type="evidence" value="ECO:0007669"/>
    <property type="project" value="InterPro"/>
</dbReference>
<organism evidence="8 9">
    <name type="scientific">Candidatus Planktophila vernalis</name>
    <dbReference type="NCBI Taxonomy" id="1884907"/>
    <lineage>
        <taxon>Bacteria</taxon>
        <taxon>Bacillati</taxon>
        <taxon>Actinomycetota</taxon>
        <taxon>Actinomycetes</taxon>
        <taxon>Candidatus Nanopelagicales</taxon>
        <taxon>Candidatus Nanopelagicaceae</taxon>
        <taxon>Candidatus Planktophila</taxon>
    </lineage>
</organism>
<dbReference type="PANTHER" id="PTHR19359">
    <property type="entry name" value="CYTOCHROME B5"/>
    <property type="match status" value="1"/>
</dbReference>
<dbReference type="EMBL" id="CP016776">
    <property type="protein sequence ID" value="ASY20410.1"/>
    <property type="molecule type" value="Genomic_DNA"/>
</dbReference>
<feature type="transmembrane region" description="Helical" evidence="6">
    <location>
        <begin position="13"/>
        <end position="34"/>
    </location>
</feature>
<keyword evidence="9" id="KW-1185">Reference proteome</keyword>
<evidence type="ECO:0000313" key="8">
    <source>
        <dbReference type="EMBL" id="ASY20410.1"/>
    </source>
</evidence>
<keyword evidence="6" id="KW-0472">Membrane</keyword>
<feature type="transmembrane region" description="Helical" evidence="6">
    <location>
        <begin position="80"/>
        <end position="101"/>
    </location>
</feature>
<dbReference type="Pfam" id="PF00173">
    <property type="entry name" value="Cyt-b5"/>
    <property type="match status" value="1"/>
</dbReference>
<evidence type="ECO:0000256" key="1">
    <source>
        <dbReference type="ARBA" id="ARBA00022617"/>
    </source>
</evidence>
<evidence type="ECO:0000256" key="5">
    <source>
        <dbReference type="SAM" id="MobiDB-lite"/>
    </source>
</evidence>
<dbReference type="RefSeq" id="WP_095686264.1">
    <property type="nucleotide sequence ID" value="NZ_CP016776.1"/>
</dbReference>
<dbReference type="AlphaFoldDB" id="A0A249KUC2"/>
<name>A0A249KUC2_9ACTN</name>
<evidence type="ECO:0000256" key="3">
    <source>
        <dbReference type="ARBA" id="ARBA00023004"/>
    </source>
</evidence>
<dbReference type="InterPro" id="IPR050668">
    <property type="entry name" value="Cytochrome_b5"/>
</dbReference>
<keyword evidence="3" id="KW-0408">Iron</keyword>
<dbReference type="KEGG" id="pvn:A7sIIA15_06110"/>
<evidence type="ECO:0000256" key="6">
    <source>
        <dbReference type="SAM" id="Phobius"/>
    </source>
</evidence>
<dbReference type="SUPFAM" id="SSF55856">
    <property type="entry name" value="Cytochrome b5-like heme/steroid binding domain"/>
    <property type="match status" value="1"/>
</dbReference>
<gene>
    <name evidence="8" type="ORF">A7sIIA15_06110</name>
</gene>
<feature type="transmembrane region" description="Helical" evidence="6">
    <location>
        <begin position="41"/>
        <end position="60"/>
    </location>
</feature>